<accession>A0A3N4M050</accession>
<keyword evidence="2" id="KW-1185">Reference proteome</keyword>
<protein>
    <submittedName>
        <fullName evidence="1">Uncharacterized protein</fullName>
    </submittedName>
</protein>
<evidence type="ECO:0000313" key="1">
    <source>
        <dbReference type="EMBL" id="RPB28430.1"/>
    </source>
</evidence>
<name>A0A3N4M050_9PEZI</name>
<organism evidence="1 2">
    <name type="scientific">Terfezia boudieri ATCC MYA-4762</name>
    <dbReference type="NCBI Taxonomy" id="1051890"/>
    <lineage>
        <taxon>Eukaryota</taxon>
        <taxon>Fungi</taxon>
        <taxon>Dikarya</taxon>
        <taxon>Ascomycota</taxon>
        <taxon>Pezizomycotina</taxon>
        <taxon>Pezizomycetes</taxon>
        <taxon>Pezizales</taxon>
        <taxon>Pezizaceae</taxon>
        <taxon>Terfezia</taxon>
    </lineage>
</organism>
<dbReference type="AlphaFoldDB" id="A0A3N4M050"/>
<proteinExistence type="predicted"/>
<evidence type="ECO:0000313" key="2">
    <source>
        <dbReference type="Proteomes" id="UP000267821"/>
    </source>
</evidence>
<dbReference type="InParanoid" id="A0A3N4M050"/>
<sequence>MDRDATLDMDQEDIWAFFPTAAPQTGLARHTRICRLMSPSVPCSKSMILVGACLALAPAFTPRSTGKNHRRAAWLAGASGPQGRKSDGIVPCGRVATAGSRSLGEMRVVKPHAGVSLMYAPTALCWLVELKSALVLDLDSSTLDCSTLDSRSPGSACCCFCCLQRGMLCVSTPCQCRRHLHRAWDCDRPLNGRHELTAVLLQLGGRWPYYLHAAQLPPL</sequence>
<dbReference type="EMBL" id="ML121529">
    <property type="protein sequence ID" value="RPB28430.1"/>
    <property type="molecule type" value="Genomic_DNA"/>
</dbReference>
<reference evidence="1 2" key="1">
    <citation type="journal article" date="2018" name="Nat. Ecol. Evol.">
        <title>Pezizomycetes genomes reveal the molecular basis of ectomycorrhizal truffle lifestyle.</title>
        <authorList>
            <person name="Murat C."/>
            <person name="Payen T."/>
            <person name="Noel B."/>
            <person name="Kuo A."/>
            <person name="Morin E."/>
            <person name="Chen J."/>
            <person name="Kohler A."/>
            <person name="Krizsan K."/>
            <person name="Balestrini R."/>
            <person name="Da Silva C."/>
            <person name="Montanini B."/>
            <person name="Hainaut M."/>
            <person name="Levati E."/>
            <person name="Barry K.W."/>
            <person name="Belfiori B."/>
            <person name="Cichocki N."/>
            <person name="Clum A."/>
            <person name="Dockter R.B."/>
            <person name="Fauchery L."/>
            <person name="Guy J."/>
            <person name="Iotti M."/>
            <person name="Le Tacon F."/>
            <person name="Lindquist E.A."/>
            <person name="Lipzen A."/>
            <person name="Malagnac F."/>
            <person name="Mello A."/>
            <person name="Molinier V."/>
            <person name="Miyauchi S."/>
            <person name="Poulain J."/>
            <person name="Riccioni C."/>
            <person name="Rubini A."/>
            <person name="Sitrit Y."/>
            <person name="Splivallo R."/>
            <person name="Traeger S."/>
            <person name="Wang M."/>
            <person name="Zifcakova L."/>
            <person name="Wipf D."/>
            <person name="Zambonelli A."/>
            <person name="Paolocci F."/>
            <person name="Nowrousian M."/>
            <person name="Ottonello S."/>
            <person name="Baldrian P."/>
            <person name="Spatafora J.W."/>
            <person name="Henrissat B."/>
            <person name="Nagy L.G."/>
            <person name="Aury J.M."/>
            <person name="Wincker P."/>
            <person name="Grigoriev I.V."/>
            <person name="Bonfante P."/>
            <person name="Martin F.M."/>
        </authorList>
    </citation>
    <scope>NUCLEOTIDE SEQUENCE [LARGE SCALE GENOMIC DNA]</scope>
    <source>
        <strain evidence="1 2">ATCC MYA-4762</strain>
    </source>
</reference>
<gene>
    <name evidence="1" type="ORF">L211DRAFT_384199</name>
</gene>
<dbReference type="Proteomes" id="UP000267821">
    <property type="component" value="Unassembled WGS sequence"/>
</dbReference>